<dbReference type="Proteomes" id="UP000271098">
    <property type="component" value="Unassembled WGS sequence"/>
</dbReference>
<organism evidence="3">
    <name type="scientific">Gongylonema pulchrum</name>
    <dbReference type="NCBI Taxonomy" id="637853"/>
    <lineage>
        <taxon>Eukaryota</taxon>
        <taxon>Metazoa</taxon>
        <taxon>Ecdysozoa</taxon>
        <taxon>Nematoda</taxon>
        <taxon>Chromadorea</taxon>
        <taxon>Rhabditida</taxon>
        <taxon>Spirurina</taxon>
        <taxon>Spiruromorpha</taxon>
        <taxon>Spiruroidea</taxon>
        <taxon>Gongylonematidae</taxon>
        <taxon>Gongylonema</taxon>
    </lineage>
</organism>
<evidence type="ECO:0000313" key="1">
    <source>
        <dbReference type="EMBL" id="VDK53962.1"/>
    </source>
</evidence>
<name>A0A183DBZ7_9BILA</name>
<evidence type="ECO:0000313" key="2">
    <source>
        <dbReference type="Proteomes" id="UP000271098"/>
    </source>
</evidence>
<keyword evidence="2" id="KW-1185">Reference proteome</keyword>
<dbReference type="AlphaFoldDB" id="A0A183DBZ7"/>
<accession>A0A183DBZ7</accession>
<dbReference type="EMBL" id="UYRT01014393">
    <property type="protein sequence ID" value="VDK53962.1"/>
    <property type="molecule type" value="Genomic_DNA"/>
</dbReference>
<reference evidence="1 2" key="2">
    <citation type="submission" date="2018-11" db="EMBL/GenBank/DDBJ databases">
        <authorList>
            <consortium name="Pathogen Informatics"/>
        </authorList>
    </citation>
    <scope>NUCLEOTIDE SEQUENCE [LARGE SCALE GENOMIC DNA]</scope>
</reference>
<gene>
    <name evidence="1" type="ORF">GPUH_LOCUS6240</name>
</gene>
<protein>
    <submittedName>
        <fullName evidence="3">Mediator complex subunit 20</fullName>
    </submittedName>
</protein>
<dbReference type="WBParaSite" id="GPUH_0000624601-mRNA-1">
    <property type="protein sequence ID" value="GPUH_0000624601-mRNA-1"/>
    <property type="gene ID" value="GPUH_0000624601"/>
</dbReference>
<evidence type="ECO:0000313" key="3">
    <source>
        <dbReference type="WBParaSite" id="GPUH_0000624601-mRNA-1"/>
    </source>
</evidence>
<reference evidence="3" key="1">
    <citation type="submission" date="2016-06" db="UniProtKB">
        <authorList>
            <consortium name="WormBaseParasite"/>
        </authorList>
    </citation>
    <scope>IDENTIFICATION</scope>
</reference>
<sequence>MWYMRYLGRQLEIKNDPESLRQVLSLVYFCLESKTAYNCPASALMVFDKAANPMVLEVVSAQGWPIMTSAFIGDMRGLTPEALLNYTKAVSARLSDVTRMCLHFQVYFFF</sequence>
<proteinExistence type="predicted"/>